<evidence type="ECO:0000259" key="5">
    <source>
        <dbReference type="Pfam" id="PF11794"/>
    </source>
</evidence>
<dbReference type="InterPro" id="IPR024719">
    <property type="entry name" value="HpaB/PvcC/4-BUDH_C"/>
</dbReference>
<dbReference type="Gene3D" id="2.40.110.10">
    <property type="entry name" value="Butyryl-CoA Dehydrogenase, subunit A, domain 2"/>
    <property type="match status" value="1"/>
</dbReference>
<dbReference type="InterPro" id="IPR024674">
    <property type="entry name" value="HpaB/PvcC/4-BUDH_N"/>
</dbReference>
<dbReference type="InterPro" id="IPR036250">
    <property type="entry name" value="AcylCo_DH-like_C"/>
</dbReference>
<keyword evidence="7" id="KW-1185">Reference proteome</keyword>
<dbReference type="InterPro" id="IPR012687">
    <property type="entry name" value="HpaB_Deino-type"/>
</dbReference>
<organism evidence="6 7">
    <name type="scientific">Ornithinibacillus salinisoli</name>
    <dbReference type="NCBI Taxonomy" id="1848459"/>
    <lineage>
        <taxon>Bacteria</taxon>
        <taxon>Bacillati</taxon>
        <taxon>Bacillota</taxon>
        <taxon>Bacilli</taxon>
        <taxon>Bacillales</taxon>
        <taxon>Bacillaceae</taxon>
        <taxon>Ornithinibacillus</taxon>
    </lineage>
</organism>
<dbReference type="GO" id="GO:0052881">
    <property type="term" value="F:4-hydroxyphenylacetate 3-monooxygenase activity"/>
    <property type="evidence" value="ECO:0007669"/>
    <property type="project" value="UniProtKB-EC"/>
</dbReference>
<evidence type="ECO:0000256" key="3">
    <source>
        <dbReference type="ARBA" id="ARBA00023002"/>
    </source>
</evidence>
<dbReference type="InterPro" id="IPR009100">
    <property type="entry name" value="AcylCoA_DH/oxidase_NM_dom_sf"/>
</dbReference>
<dbReference type="NCBIfam" id="TIGR02309">
    <property type="entry name" value="HpaB-1"/>
    <property type="match status" value="1"/>
</dbReference>
<dbReference type="SUPFAM" id="SSF47203">
    <property type="entry name" value="Acyl-CoA dehydrogenase C-terminal domain-like"/>
    <property type="match status" value="1"/>
</dbReference>
<protein>
    <submittedName>
        <fullName evidence="6">4-hydroxyphenylacetate 3-monooxygenase, oxygenase component</fullName>
        <ecNumber evidence="6">1.14.14.9</ecNumber>
    </submittedName>
</protein>
<dbReference type="Pfam" id="PF11794">
    <property type="entry name" value="HpaB_N"/>
    <property type="match status" value="1"/>
</dbReference>
<dbReference type="PANTHER" id="PTHR36117:SF3">
    <property type="entry name" value="4-HYDROXYPHENYLACETATE 3-MONOOXYGENASE-RELATED"/>
    <property type="match status" value="1"/>
</dbReference>
<feature type="domain" description="HpaB/PvcC/4-BUDH N-terminal" evidence="5">
    <location>
        <begin position="5"/>
        <end position="270"/>
    </location>
</feature>
<dbReference type="Pfam" id="PF03241">
    <property type="entry name" value="HpaB"/>
    <property type="match status" value="1"/>
</dbReference>
<dbReference type="PIRSF" id="PIRSF000331">
    <property type="entry name" value="HpaA_HpaB"/>
    <property type="match status" value="1"/>
</dbReference>
<evidence type="ECO:0000313" key="6">
    <source>
        <dbReference type="EMBL" id="MFD2044768.1"/>
    </source>
</evidence>
<evidence type="ECO:0000259" key="4">
    <source>
        <dbReference type="Pfam" id="PF03241"/>
    </source>
</evidence>
<feature type="domain" description="HpaB/PvcC/4-BUDH C-terminal" evidence="4">
    <location>
        <begin position="278"/>
        <end position="465"/>
    </location>
</feature>
<evidence type="ECO:0000256" key="1">
    <source>
        <dbReference type="ARBA" id="ARBA00022630"/>
    </source>
</evidence>
<dbReference type="RefSeq" id="WP_377555997.1">
    <property type="nucleotide sequence ID" value="NZ_JBHUHQ010000015.1"/>
</dbReference>
<evidence type="ECO:0000313" key="7">
    <source>
        <dbReference type="Proteomes" id="UP001597383"/>
    </source>
</evidence>
<name>A0ABW4VZX3_9BACI</name>
<comment type="caution">
    <text evidence="6">The sequence shown here is derived from an EMBL/GenBank/DDBJ whole genome shotgun (WGS) entry which is preliminary data.</text>
</comment>
<dbReference type="InterPro" id="IPR046373">
    <property type="entry name" value="Acyl-CoA_Oxase/DH_mid-dom_sf"/>
</dbReference>
<dbReference type="Proteomes" id="UP001597383">
    <property type="component" value="Unassembled WGS sequence"/>
</dbReference>
<sequence>MPAITGIDFINRINNLKNEIWLNGERISGKISEHPAYKGAIQSQAKLYDLQQDPERVDFMTYDSPITGEKIGTSYQPPKTKNDLANRSKMIQEWAKSCHGMLGRSPDYMNTVLMSLASSASLLEGKDNCFPDHLVTFYEQARENDLSFTHTFINPQVNRSPFYLEDSDEPIAAKIVGESDNGIIIKGARLLATQGGMTDEILVFSPGGLNDSDNAFAFSIPSDTKGLKFICRETFVLGNNAYDYPLSSRFEEMDTIVVFDNVLVPWERLFFYKNLHVANNFQRQSAFRPFALHQVINRQIVKLEFIADVTEEIVQTIDIGGYSHVHEKMAEIICTLETMKALLLKAETNASIDEFGLMRPELTPLQTASCIFPKIYPSIIEAIQLLGASGMIMIPTEADFESAIRPDLDQYLQSAKHNAKDRVKLFRLAWDVTMSPFATRQTQYERFFFGNPSTLASDLYNSYKQNN</sequence>
<dbReference type="EC" id="1.14.14.9" evidence="6"/>
<keyword evidence="3 6" id="KW-0560">Oxidoreductase</keyword>
<dbReference type="PANTHER" id="PTHR36117">
    <property type="entry name" value="4-HYDROXYPHENYLACETATE 3-MONOOXYGENASE-RELATED"/>
    <property type="match status" value="1"/>
</dbReference>
<keyword evidence="1" id="KW-0285">Flavoprotein</keyword>
<gene>
    <name evidence="6" type="primary">hpaB</name>
    <name evidence="6" type="ORF">ACFSJF_10860</name>
</gene>
<dbReference type="Gene3D" id="1.10.3140.10">
    <property type="entry name" value="4-hydroxybutyryl-coa dehydratase, domain 1"/>
    <property type="match status" value="1"/>
</dbReference>
<reference evidence="7" key="1">
    <citation type="journal article" date="2019" name="Int. J. Syst. Evol. Microbiol.">
        <title>The Global Catalogue of Microorganisms (GCM) 10K type strain sequencing project: providing services to taxonomists for standard genome sequencing and annotation.</title>
        <authorList>
            <consortium name="The Broad Institute Genomics Platform"/>
            <consortium name="The Broad Institute Genome Sequencing Center for Infectious Disease"/>
            <person name="Wu L."/>
            <person name="Ma J."/>
        </authorList>
    </citation>
    <scope>NUCLEOTIDE SEQUENCE [LARGE SCALE GENOMIC DNA]</scope>
    <source>
        <strain evidence="7">R28</strain>
    </source>
</reference>
<dbReference type="EMBL" id="JBHUHQ010000015">
    <property type="protein sequence ID" value="MFD2044768.1"/>
    <property type="molecule type" value="Genomic_DNA"/>
</dbReference>
<evidence type="ECO:0000256" key="2">
    <source>
        <dbReference type="ARBA" id="ARBA00022827"/>
    </source>
</evidence>
<keyword evidence="2" id="KW-0274">FAD</keyword>
<dbReference type="InterPro" id="IPR004925">
    <property type="entry name" value="HpaB/PvcC/4-BUDH"/>
</dbReference>
<accession>A0ABW4VZX3</accession>
<dbReference type="SUPFAM" id="SSF56645">
    <property type="entry name" value="Acyl-CoA dehydrogenase NM domain-like"/>
    <property type="match status" value="1"/>
</dbReference>
<dbReference type="Gene3D" id="1.20.140.10">
    <property type="entry name" value="Butyryl-CoA Dehydrogenase, subunit A, domain 3"/>
    <property type="match status" value="1"/>
</dbReference>
<proteinExistence type="predicted"/>